<evidence type="ECO:0000313" key="2">
    <source>
        <dbReference type="Proteomes" id="UP001162992"/>
    </source>
</evidence>
<sequence>MGIDLLLTAISGIQHHLHTLVMWGSGITKQGAGKLASLMDKESYLRHLRILDLSDNNLGREGSLVLFQALEANPPLFLQKLDLYNIGMSSEAAKALARAIASGKLSTLRKMYFGLNAIGAEGCKALLSTESVVHLANLEEFFIDRNDIGDEGALAVEMAVMEGHLSSLQELHVWDSSIGTRGAQALARALKTRQIPAQTLLLEKNDIGEAGAQAFIDALVQYSRLTTEVQLDWPSETMRKQGERARFNNQRIKKILERLGGEGGDLMQGTCGKVIVCSYGQVGKTTLTNSLKLLTGVAATLKSSPGFNLAKRLKIRSSAHKSSLRHSPDPGPKSTKGIEVCTIGWKGRDNRKCTLPVNLSSMCCTSILHGPLFKDMSLSLMISL</sequence>
<proteinExistence type="predicted"/>
<evidence type="ECO:0000313" key="1">
    <source>
        <dbReference type="EMBL" id="KAJ7519971.1"/>
    </source>
</evidence>
<protein>
    <submittedName>
        <fullName evidence="1">Uncharacterized protein</fullName>
    </submittedName>
</protein>
<dbReference type="Proteomes" id="UP001162992">
    <property type="component" value="Chromosome 20"/>
</dbReference>
<comment type="caution">
    <text evidence="1">The sequence shown here is derived from an EMBL/GenBank/DDBJ whole genome shotgun (WGS) entry which is preliminary data.</text>
</comment>
<gene>
    <name evidence="1" type="ORF">O6H91_20G061700</name>
</gene>
<accession>A0ACC2AR24</accession>
<organism evidence="1 2">
    <name type="scientific">Diphasiastrum complanatum</name>
    <name type="common">Issler's clubmoss</name>
    <name type="synonym">Lycopodium complanatum</name>
    <dbReference type="NCBI Taxonomy" id="34168"/>
    <lineage>
        <taxon>Eukaryota</taxon>
        <taxon>Viridiplantae</taxon>
        <taxon>Streptophyta</taxon>
        <taxon>Embryophyta</taxon>
        <taxon>Tracheophyta</taxon>
        <taxon>Lycopodiopsida</taxon>
        <taxon>Lycopodiales</taxon>
        <taxon>Lycopodiaceae</taxon>
        <taxon>Lycopodioideae</taxon>
        <taxon>Diphasiastrum</taxon>
    </lineage>
</organism>
<keyword evidence="2" id="KW-1185">Reference proteome</keyword>
<name>A0ACC2AR24_DIPCM</name>
<dbReference type="EMBL" id="CM055111">
    <property type="protein sequence ID" value="KAJ7519971.1"/>
    <property type="molecule type" value="Genomic_DNA"/>
</dbReference>
<reference evidence="2" key="1">
    <citation type="journal article" date="2024" name="Proc. Natl. Acad. Sci. U.S.A.">
        <title>Extraordinary preservation of gene collinearity over three hundred million years revealed in homosporous lycophytes.</title>
        <authorList>
            <person name="Li C."/>
            <person name="Wickell D."/>
            <person name="Kuo L.Y."/>
            <person name="Chen X."/>
            <person name="Nie B."/>
            <person name="Liao X."/>
            <person name="Peng D."/>
            <person name="Ji J."/>
            <person name="Jenkins J."/>
            <person name="Williams M."/>
            <person name="Shu S."/>
            <person name="Plott C."/>
            <person name="Barry K."/>
            <person name="Rajasekar S."/>
            <person name="Grimwood J."/>
            <person name="Han X."/>
            <person name="Sun S."/>
            <person name="Hou Z."/>
            <person name="He W."/>
            <person name="Dai G."/>
            <person name="Sun C."/>
            <person name="Schmutz J."/>
            <person name="Leebens-Mack J.H."/>
            <person name="Li F.W."/>
            <person name="Wang L."/>
        </authorList>
    </citation>
    <scope>NUCLEOTIDE SEQUENCE [LARGE SCALE GENOMIC DNA]</scope>
    <source>
        <strain evidence="2">cv. PW_Plant_1</strain>
    </source>
</reference>